<dbReference type="Pfam" id="PF13738">
    <property type="entry name" value="Pyr_redox_3"/>
    <property type="match status" value="1"/>
</dbReference>
<comment type="caution">
    <text evidence="1">The sequence shown here is derived from an EMBL/GenBank/DDBJ whole genome shotgun (WGS) entry which is preliminary data.</text>
</comment>
<dbReference type="InterPro" id="IPR036188">
    <property type="entry name" value="FAD/NAD-bd_sf"/>
</dbReference>
<sequence length="70" mass="7697">MNAELDVIIIGAGFCGITIAASLKNFGINNFIVIEKGETVATIWKNAYERLVTQNPYFTLPFFEGKRGVA</sequence>
<evidence type="ECO:0000313" key="2">
    <source>
        <dbReference type="Proteomes" id="UP000004344"/>
    </source>
</evidence>
<gene>
    <name evidence="1" type="ORF">FJSC11DRAFT_1805</name>
</gene>
<dbReference type="RefSeq" id="WP_009456401.1">
    <property type="nucleotide sequence ID" value="NZ_AGIZ01000005.1"/>
</dbReference>
<reference evidence="1 2" key="1">
    <citation type="submission" date="2011-09" db="EMBL/GenBank/DDBJ databases">
        <title>The draft genome of Fischerella sp. JSC-11.</title>
        <authorList>
            <consortium name="US DOE Joint Genome Institute (JGI-PGF)"/>
            <person name="Lucas S."/>
            <person name="Han J."/>
            <person name="Lapidus A."/>
            <person name="Cheng J.-F."/>
            <person name="Goodwin L."/>
            <person name="Pitluck S."/>
            <person name="Peters L."/>
            <person name="Land M.L."/>
            <person name="Hauser L."/>
            <person name="Sarkisova S."/>
            <person name="Bryant D.A."/>
            <person name="Brown I."/>
            <person name="Woyke T.J."/>
        </authorList>
    </citation>
    <scope>NUCLEOTIDE SEQUENCE [LARGE SCALE GENOMIC DNA]</scope>
    <source>
        <strain evidence="1 2">JSC-11</strain>
    </source>
</reference>
<dbReference type="SUPFAM" id="SSF51905">
    <property type="entry name" value="FAD/NAD(P)-binding domain"/>
    <property type="match status" value="1"/>
</dbReference>
<protein>
    <submittedName>
        <fullName evidence="1">Uncharacterized protein</fullName>
    </submittedName>
</protein>
<dbReference type="AlphaFoldDB" id="G6FSQ8"/>
<keyword evidence="2" id="KW-1185">Reference proteome</keyword>
<proteinExistence type="predicted"/>
<dbReference type="Gene3D" id="3.50.50.60">
    <property type="entry name" value="FAD/NAD(P)-binding domain"/>
    <property type="match status" value="1"/>
</dbReference>
<evidence type="ECO:0000313" key="1">
    <source>
        <dbReference type="EMBL" id="EHC14894.1"/>
    </source>
</evidence>
<dbReference type="Proteomes" id="UP000004344">
    <property type="component" value="Unassembled WGS sequence"/>
</dbReference>
<dbReference type="EMBL" id="AGIZ01000005">
    <property type="protein sequence ID" value="EHC14894.1"/>
    <property type="molecule type" value="Genomic_DNA"/>
</dbReference>
<dbReference type="PATRIC" id="fig|741277.3.peg.1625"/>
<organism evidence="1 2">
    <name type="scientific">Fischerella thermalis JSC-11</name>
    <dbReference type="NCBI Taxonomy" id="741277"/>
    <lineage>
        <taxon>Bacteria</taxon>
        <taxon>Bacillati</taxon>
        <taxon>Cyanobacteriota</taxon>
        <taxon>Cyanophyceae</taxon>
        <taxon>Nostocales</taxon>
        <taxon>Hapalosiphonaceae</taxon>
        <taxon>Fischerella</taxon>
    </lineage>
</organism>
<accession>G6FSQ8</accession>
<name>G6FSQ8_9CYAN</name>